<dbReference type="SUPFAM" id="SSF53335">
    <property type="entry name" value="S-adenosyl-L-methionine-dependent methyltransferases"/>
    <property type="match status" value="1"/>
</dbReference>
<sequence length="185" mass="19663">MTRIVGGAAGGRRLAVPPGTGTRPTSDRAREGLFNTLTTLVDLSGARVADLYAGSGAVGLEALSRGATHALLVERDPATARVARRNATELGLAGAEVVVGAVERVVDATVGQPYDVVFLDPPYALDDVRLAEVLRQLVDRCWLDKDGVCVVERARRSPPPAWPEGLVEVRSRGYGEAVLWYGCRS</sequence>
<dbReference type="Proteomes" id="UP000188929">
    <property type="component" value="Unassembled WGS sequence"/>
</dbReference>
<protein>
    <submittedName>
        <fullName evidence="4">16S rRNA (Guanine(966)-N(2))-methyltransferase RsmD</fullName>
    </submittedName>
</protein>
<organism evidence="4 5">
    <name type="scientific">Pseudofrankia asymbiotica</name>
    <dbReference type="NCBI Taxonomy" id="1834516"/>
    <lineage>
        <taxon>Bacteria</taxon>
        <taxon>Bacillati</taxon>
        <taxon>Actinomycetota</taxon>
        <taxon>Actinomycetes</taxon>
        <taxon>Frankiales</taxon>
        <taxon>Frankiaceae</taxon>
        <taxon>Pseudofrankia</taxon>
    </lineage>
</organism>
<evidence type="ECO:0000313" key="5">
    <source>
        <dbReference type="Proteomes" id="UP000188929"/>
    </source>
</evidence>
<proteinExistence type="predicted"/>
<dbReference type="RefSeq" id="WP_076815801.1">
    <property type="nucleotide sequence ID" value="NZ_MOMC01000017.1"/>
</dbReference>
<evidence type="ECO:0000313" key="4">
    <source>
        <dbReference type="EMBL" id="ONH31213.1"/>
    </source>
</evidence>
<dbReference type="Gene3D" id="3.40.50.150">
    <property type="entry name" value="Vaccinia Virus protein VP39"/>
    <property type="match status" value="1"/>
</dbReference>
<dbReference type="InterPro" id="IPR029063">
    <property type="entry name" value="SAM-dependent_MTases_sf"/>
</dbReference>
<comment type="caution">
    <text evidence="4">The sequence shown here is derived from an EMBL/GenBank/DDBJ whole genome shotgun (WGS) entry which is preliminary data.</text>
</comment>
<dbReference type="PANTHER" id="PTHR43542:SF1">
    <property type="entry name" value="METHYLTRANSFERASE"/>
    <property type="match status" value="1"/>
</dbReference>
<dbReference type="PROSITE" id="PS00092">
    <property type="entry name" value="N6_MTASE"/>
    <property type="match status" value="1"/>
</dbReference>
<evidence type="ECO:0000256" key="2">
    <source>
        <dbReference type="ARBA" id="ARBA00022679"/>
    </source>
</evidence>
<dbReference type="PIRSF" id="PIRSF004553">
    <property type="entry name" value="CHP00095"/>
    <property type="match status" value="1"/>
</dbReference>
<dbReference type="PANTHER" id="PTHR43542">
    <property type="entry name" value="METHYLTRANSFERASE"/>
    <property type="match status" value="1"/>
</dbReference>
<keyword evidence="1 4" id="KW-0489">Methyltransferase</keyword>
<reference evidence="5" key="1">
    <citation type="submission" date="2016-10" db="EMBL/GenBank/DDBJ databases">
        <title>Frankia sp. NRRL B-16386 Genome sequencing.</title>
        <authorList>
            <person name="Ghodhbane-Gtari F."/>
            <person name="Swanson E."/>
            <person name="Gueddou A."/>
            <person name="Hezbri K."/>
            <person name="Ktari K."/>
            <person name="Nouioui I."/>
            <person name="Morris K."/>
            <person name="Simpson S."/>
            <person name="Abebe-Akele F."/>
            <person name="Thomas K."/>
            <person name="Gtari M."/>
            <person name="Tisa L.S."/>
        </authorList>
    </citation>
    <scope>NUCLEOTIDE SEQUENCE [LARGE SCALE GENOMIC DNA]</scope>
    <source>
        <strain evidence="5">NRRL B-16386</strain>
    </source>
</reference>
<dbReference type="GO" id="GO:0003676">
    <property type="term" value="F:nucleic acid binding"/>
    <property type="evidence" value="ECO:0007669"/>
    <property type="project" value="InterPro"/>
</dbReference>
<keyword evidence="5" id="KW-1185">Reference proteome</keyword>
<evidence type="ECO:0000256" key="3">
    <source>
        <dbReference type="SAM" id="MobiDB-lite"/>
    </source>
</evidence>
<dbReference type="Pfam" id="PF03602">
    <property type="entry name" value="Cons_hypoth95"/>
    <property type="match status" value="1"/>
</dbReference>
<dbReference type="CDD" id="cd02440">
    <property type="entry name" value="AdoMet_MTases"/>
    <property type="match status" value="1"/>
</dbReference>
<dbReference type="STRING" id="1834516.BL253_10080"/>
<name>A0A1V2IDE7_9ACTN</name>
<dbReference type="AlphaFoldDB" id="A0A1V2IDE7"/>
<feature type="region of interest" description="Disordered" evidence="3">
    <location>
        <begin position="1"/>
        <end position="28"/>
    </location>
</feature>
<dbReference type="NCBIfam" id="TIGR00095">
    <property type="entry name" value="16S rRNA (guanine(966)-N(2))-methyltransferase RsmD"/>
    <property type="match status" value="1"/>
</dbReference>
<dbReference type="GO" id="GO:0031167">
    <property type="term" value="P:rRNA methylation"/>
    <property type="evidence" value="ECO:0007669"/>
    <property type="project" value="InterPro"/>
</dbReference>
<dbReference type="GO" id="GO:0008168">
    <property type="term" value="F:methyltransferase activity"/>
    <property type="evidence" value="ECO:0007669"/>
    <property type="project" value="UniProtKB-KW"/>
</dbReference>
<dbReference type="EMBL" id="MOMC01000017">
    <property type="protein sequence ID" value="ONH31213.1"/>
    <property type="molecule type" value="Genomic_DNA"/>
</dbReference>
<keyword evidence="2 4" id="KW-0808">Transferase</keyword>
<dbReference type="InterPro" id="IPR002052">
    <property type="entry name" value="DNA_methylase_N6_adenine_CS"/>
</dbReference>
<dbReference type="InterPro" id="IPR004398">
    <property type="entry name" value="RNA_MeTrfase_RsmD"/>
</dbReference>
<accession>A0A1V2IDE7</accession>
<evidence type="ECO:0000256" key="1">
    <source>
        <dbReference type="ARBA" id="ARBA00022603"/>
    </source>
</evidence>
<dbReference type="OrthoDB" id="9803017at2"/>
<gene>
    <name evidence="4" type="ORF">BL253_10080</name>
</gene>